<feature type="domain" description="Type II secretion system protein GspF" evidence="7">
    <location>
        <begin position="112"/>
        <end position="239"/>
    </location>
</feature>
<dbReference type="RefSeq" id="WP_162009543.1">
    <property type="nucleotide sequence ID" value="NC_002689.2"/>
</dbReference>
<evidence type="ECO:0000313" key="8">
    <source>
        <dbReference type="EMBL" id="BAB60184.1"/>
    </source>
</evidence>
<dbReference type="KEGG" id="tvo:TVG1068265"/>
<feature type="transmembrane region" description="Helical" evidence="6">
    <location>
        <begin position="41"/>
        <end position="64"/>
    </location>
</feature>
<dbReference type="PANTHER" id="PTHR35402:SF2">
    <property type="entry name" value="FLAGELLA ACCESSORY PROTEIN J"/>
    <property type="match status" value="1"/>
</dbReference>
<evidence type="ECO:0000256" key="6">
    <source>
        <dbReference type="SAM" id="Phobius"/>
    </source>
</evidence>
<keyword evidence="2" id="KW-1003">Cell membrane</keyword>
<evidence type="ECO:0000256" key="1">
    <source>
        <dbReference type="ARBA" id="ARBA00004651"/>
    </source>
</evidence>
<dbReference type="InterPro" id="IPR018076">
    <property type="entry name" value="T2SS_GspF_dom"/>
</dbReference>
<dbReference type="HOGENOM" id="CLU_978679_0_0_2"/>
<accession>Q979W8</accession>
<evidence type="ECO:0000256" key="2">
    <source>
        <dbReference type="ARBA" id="ARBA00022475"/>
    </source>
</evidence>
<dbReference type="Proteomes" id="UP000001017">
    <property type="component" value="Chromosome"/>
</dbReference>
<dbReference type="PhylomeDB" id="Q979W8"/>
<comment type="subcellular location">
    <subcellularLocation>
        <location evidence="1">Cell membrane</location>
        <topology evidence="1">Multi-pass membrane protein</topology>
    </subcellularLocation>
</comment>
<evidence type="ECO:0000313" key="9">
    <source>
        <dbReference type="Proteomes" id="UP000001017"/>
    </source>
</evidence>
<feature type="transmembrane region" description="Helical" evidence="6">
    <location>
        <begin position="225"/>
        <end position="245"/>
    </location>
</feature>
<dbReference type="GeneID" id="1441153"/>
<organism evidence="8 9">
    <name type="scientific">Thermoplasma volcanium (strain ATCC 51530 / DSM 4299 / JCM 9571 / NBRC 15438 / GSS1)</name>
    <dbReference type="NCBI Taxonomy" id="273116"/>
    <lineage>
        <taxon>Archaea</taxon>
        <taxon>Methanobacteriati</taxon>
        <taxon>Thermoplasmatota</taxon>
        <taxon>Thermoplasmata</taxon>
        <taxon>Thermoplasmatales</taxon>
        <taxon>Thermoplasmataceae</taxon>
        <taxon>Thermoplasma</taxon>
    </lineage>
</organism>
<evidence type="ECO:0000256" key="4">
    <source>
        <dbReference type="ARBA" id="ARBA00022989"/>
    </source>
</evidence>
<keyword evidence="9" id="KW-1185">Reference proteome</keyword>
<keyword evidence="3 6" id="KW-0812">Transmembrane</keyword>
<evidence type="ECO:0000256" key="5">
    <source>
        <dbReference type="ARBA" id="ARBA00023136"/>
    </source>
</evidence>
<sequence>MPRKIFLFLQSQVARYVPRKTIDKLQDQLIKSQIELNAVSYLTLSIIVTFIFFILFAATSIFTYYFDRRYFFLVSAVFFLLAALVLYYSSSYPEIRQKWIARQVSLRITDFLAITYSLSLSGIPVDRILRDISNMDSLGEIAKESKRIVVMMDRLGYDFLTALEKAEKITASDDLSRIWAGLRLSILLDTDIVAYFRDRIDYYSRVQENKSKLSLDSLGLASESFVALVIAFPLLIFMTGSIISIKNLSTIFFVISLIIVLGASAVMFYFTSKITGDLS</sequence>
<feature type="transmembrane region" description="Helical" evidence="6">
    <location>
        <begin position="70"/>
        <end position="88"/>
    </location>
</feature>
<feature type="transmembrane region" description="Helical" evidence="6">
    <location>
        <begin position="251"/>
        <end position="270"/>
    </location>
</feature>
<dbReference type="OrthoDB" id="57009at2157"/>
<dbReference type="GO" id="GO:0005886">
    <property type="term" value="C:plasma membrane"/>
    <property type="evidence" value="ECO:0007669"/>
    <property type="project" value="UniProtKB-SubCell"/>
</dbReference>
<reference evidence="8 9" key="1">
    <citation type="journal article" date="1999" name="Proc. Jpn. Acad.">
        <title>Determination of the complete genomic DNA sequence of Thermoplasma volvanium GSS1.</title>
        <authorList>
            <person name="Kawashima T."/>
            <person name="Yamamoto Y."/>
            <person name="Aramaki H."/>
            <person name="Nunoshiba T."/>
            <person name="Kawamoto T."/>
            <person name="Watanabe K."/>
            <person name="Yamazaki M."/>
            <person name="Kanehori K."/>
            <person name="Amano N."/>
            <person name="Ohya Y."/>
            <person name="Makino K."/>
            <person name="Suzuki M."/>
        </authorList>
    </citation>
    <scope>NUCLEOTIDE SEQUENCE [LARGE SCALE GENOMIC DNA]</scope>
    <source>
        <strain evidence="9">ATCC 51530 / DSM 4299 / JCM 9571 / NBRC 15438 / GSS1</strain>
    </source>
</reference>
<proteinExistence type="predicted"/>
<keyword evidence="5 6" id="KW-0472">Membrane</keyword>
<dbReference type="PaxDb" id="273116-14325280"/>
<dbReference type="PANTHER" id="PTHR35402">
    <property type="entry name" value="INTEGRAL MEMBRANE PROTEIN-RELATED"/>
    <property type="match status" value="1"/>
</dbReference>
<dbReference type="InterPro" id="IPR056569">
    <property type="entry name" value="ArlJ-like"/>
</dbReference>
<evidence type="ECO:0000259" key="7">
    <source>
        <dbReference type="Pfam" id="PF00482"/>
    </source>
</evidence>
<keyword evidence="4 6" id="KW-1133">Transmembrane helix</keyword>
<dbReference type="EMBL" id="BA000011">
    <property type="protein sequence ID" value="BAB60184.1"/>
    <property type="molecule type" value="Genomic_DNA"/>
</dbReference>
<dbReference type="AlphaFoldDB" id="Q979W8"/>
<gene>
    <name evidence="8" type="ORF">TVG1068265</name>
</gene>
<name>Q979W8_THEVO</name>
<dbReference type="STRING" id="273116.gene:9381836"/>
<dbReference type="eggNOG" id="arCOG01812">
    <property type="taxonomic scope" value="Archaea"/>
</dbReference>
<evidence type="ECO:0000256" key="3">
    <source>
        <dbReference type="ARBA" id="ARBA00022692"/>
    </source>
</evidence>
<reference evidence="8 9" key="2">
    <citation type="journal article" date="2000" name="Proc. Natl. Acad. Sci. U.S.A.">
        <title>Archaeal adaptation to higher temperatures revealed by genomic sequence of Thermoplasma volcanium.</title>
        <authorList>
            <person name="Kawashima T."/>
            <person name="Amano N."/>
            <person name="Koike H."/>
            <person name="Makino S."/>
            <person name="Higuchi S."/>
            <person name="Kawashima-Ohya Y."/>
            <person name="Watanabe K."/>
            <person name="Yamazaki M."/>
            <person name="Kanehori K."/>
            <person name="Kawamoto T."/>
            <person name="Nunoshiba T."/>
            <person name="Yamamoto Y."/>
            <person name="Aramaki H."/>
            <person name="Makino K."/>
            <person name="Suzuki M."/>
        </authorList>
    </citation>
    <scope>NUCLEOTIDE SEQUENCE [LARGE SCALE GENOMIC DNA]</scope>
    <source>
        <strain evidence="9">ATCC 51530 / DSM 4299 / JCM 9571 / NBRC 15438 / GSS1</strain>
    </source>
</reference>
<dbReference type="Pfam" id="PF00482">
    <property type="entry name" value="T2SSF"/>
    <property type="match status" value="1"/>
</dbReference>
<protein>
    <submittedName>
        <fullName evidence="8">TVG1068265 protein</fullName>
    </submittedName>
</protein>